<dbReference type="RefSeq" id="WP_092281813.1">
    <property type="nucleotide sequence ID" value="NZ_FOXR01000001.1"/>
</dbReference>
<dbReference type="InterPro" id="IPR001469">
    <property type="entry name" value="ATP_synth_F1_dsu/esu"/>
</dbReference>
<sequence>MASEFYLEVITPERTFFRGNVEMVIVNSSDGELGIMKGHVPMVALVAIGTLKIKQNGKWREAAINEGFMEVRPDKTIILSHSVEWPEEIDVKRAQAALERAQERARQRRSMKEYYQSKAAMARAMARLKVKKRYNID</sequence>
<comment type="subcellular location">
    <subcellularLocation>
        <location evidence="1 8">Cell membrane</location>
        <topology evidence="1 8">Peripheral membrane protein</topology>
    </subcellularLocation>
</comment>
<dbReference type="NCBIfam" id="NF009980">
    <property type="entry name" value="PRK13446.1"/>
    <property type="match status" value="1"/>
</dbReference>
<comment type="subunit">
    <text evidence="8 9">F-type ATPases have 2 components, CF(1) - the catalytic core - and CF(0) - the membrane proton channel. CF(1) has five subunits: alpha(3), beta(3), gamma(1), delta(1), epsilon(1). CF(0) has three main subunits: a, b and c.</text>
</comment>
<dbReference type="Gene3D" id="1.20.5.440">
    <property type="entry name" value="ATP synthase delta/epsilon subunit, C-terminal domain"/>
    <property type="match status" value="1"/>
</dbReference>
<dbReference type="GO" id="GO:0005524">
    <property type="term" value="F:ATP binding"/>
    <property type="evidence" value="ECO:0007669"/>
    <property type="project" value="UniProtKB-UniRule"/>
</dbReference>
<dbReference type="EMBL" id="FOXR01000001">
    <property type="protein sequence ID" value="SFP62766.1"/>
    <property type="molecule type" value="Genomic_DNA"/>
</dbReference>
<feature type="domain" description="ATP synthase epsilon subunit C-terminal" evidence="10">
    <location>
        <begin position="87"/>
        <end position="131"/>
    </location>
</feature>
<evidence type="ECO:0000256" key="9">
    <source>
        <dbReference type="RuleBase" id="RU003656"/>
    </source>
</evidence>
<dbReference type="GO" id="GO:0045259">
    <property type="term" value="C:proton-transporting ATP synthase complex"/>
    <property type="evidence" value="ECO:0007669"/>
    <property type="project" value="UniProtKB-KW"/>
</dbReference>
<proteinExistence type="inferred from homology"/>
<evidence type="ECO:0000256" key="1">
    <source>
        <dbReference type="ARBA" id="ARBA00004202"/>
    </source>
</evidence>
<dbReference type="STRING" id="937334.SAMN05444406_101146"/>
<dbReference type="GO" id="GO:0046933">
    <property type="term" value="F:proton-transporting ATP synthase activity, rotational mechanism"/>
    <property type="evidence" value="ECO:0007669"/>
    <property type="project" value="UniProtKB-UniRule"/>
</dbReference>
<dbReference type="Pfam" id="PF00401">
    <property type="entry name" value="ATP-synt_DE"/>
    <property type="match status" value="1"/>
</dbReference>
<evidence type="ECO:0000259" key="10">
    <source>
        <dbReference type="Pfam" id="PF00401"/>
    </source>
</evidence>
<comment type="similarity">
    <text evidence="2 8 9">Belongs to the ATPase epsilon chain family.</text>
</comment>
<evidence type="ECO:0000256" key="7">
    <source>
        <dbReference type="ARBA" id="ARBA00023310"/>
    </source>
</evidence>
<dbReference type="OrthoDB" id="9804110at2"/>
<dbReference type="PANTHER" id="PTHR13822:SF10">
    <property type="entry name" value="ATP SYNTHASE EPSILON CHAIN, CHLOROPLASTIC"/>
    <property type="match status" value="1"/>
</dbReference>
<reference evidence="12 13" key="1">
    <citation type="submission" date="2016-10" db="EMBL/GenBank/DDBJ databases">
        <authorList>
            <person name="de Groot N.N."/>
        </authorList>
    </citation>
    <scope>NUCLEOTIDE SEQUENCE [LARGE SCALE GENOMIC DNA]</scope>
    <source>
        <strain evidence="12 13">DSM 20678</strain>
    </source>
</reference>
<comment type="function">
    <text evidence="8">Produces ATP from ADP in the presence of a proton gradient across the membrane.</text>
</comment>
<keyword evidence="5 8" id="KW-0472">Membrane</keyword>
<dbReference type="CDD" id="cd12152">
    <property type="entry name" value="F1-ATPase_delta"/>
    <property type="match status" value="1"/>
</dbReference>
<evidence type="ECO:0000313" key="13">
    <source>
        <dbReference type="Proteomes" id="UP000198577"/>
    </source>
</evidence>
<dbReference type="InterPro" id="IPR036771">
    <property type="entry name" value="ATPsynth_dsu/esu_N"/>
</dbReference>
<keyword evidence="4 8" id="KW-0406">Ion transport</keyword>
<keyword evidence="8" id="KW-1003">Cell membrane</keyword>
<feature type="domain" description="ATP synthase F1 complex delta/epsilon subunit N-terminal" evidence="11">
    <location>
        <begin position="6"/>
        <end position="81"/>
    </location>
</feature>
<keyword evidence="13" id="KW-1185">Reference proteome</keyword>
<dbReference type="PANTHER" id="PTHR13822">
    <property type="entry name" value="ATP SYNTHASE DELTA/EPSILON CHAIN"/>
    <property type="match status" value="1"/>
</dbReference>
<dbReference type="SUPFAM" id="SSF46604">
    <property type="entry name" value="Epsilon subunit of F1F0-ATP synthase C-terminal domain"/>
    <property type="match status" value="1"/>
</dbReference>
<dbReference type="SUPFAM" id="SSF51344">
    <property type="entry name" value="Epsilon subunit of F1F0-ATP synthase N-terminal domain"/>
    <property type="match status" value="1"/>
</dbReference>
<evidence type="ECO:0000256" key="2">
    <source>
        <dbReference type="ARBA" id="ARBA00005712"/>
    </source>
</evidence>
<keyword evidence="3 8" id="KW-0813">Transport</keyword>
<gene>
    <name evidence="8" type="primary">atpC</name>
    <name evidence="12" type="ORF">SAMN05444406_101146</name>
</gene>
<dbReference type="AlphaFoldDB" id="A0A1I5RXM6"/>
<accession>A0A1I5RXM6</accession>
<dbReference type="HAMAP" id="MF_00530">
    <property type="entry name" value="ATP_synth_epsil_bac"/>
    <property type="match status" value="1"/>
</dbReference>
<dbReference type="Gene3D" id="2.60.15.10">
    <property type="entry name" value="F0F1 ATP synthase delta/epsilon subunit, N-terminal"/>
    <property type="match status" value="1"/>
</dbReference>
<protein>
    <recommendedName>
        <fullName evidence="8">ATP synthase epsilon chain</fullName>
    </recommendedName>
    <alternativeName>
        <fullName evidence="8">ATP synthase F1 sector epsilon subunit</fullName>
    </alternativeName>
    <alternativeName>
        <fullName evidence="8">F-ATPase epsilon subunit</fullName>
    </alternativeName>
</protein>
<evidence type="ECO:0000256" key="6">
    <source>
        <dbReference type="ARBA" id="ARBA00023196"/>
    </source>
</evidence>
<dbReference type="GO" id="GO:0005886">
    <property type="term" value="C:plasma membrane"/>
    <property type="evidence" value="ECO:0007669"/>
    <property type="project" value="UniProtKB-SubCell"/>
</dbReference>
<dbReference type="InterPro" id="IPR020546">
    <property type="entry name" value="ATP_synth_F1_dsu/esu_N"/>
</dbReference>
<evidence type="ECO:0000256" key="4">
    <source>
        <dbReference type="ARBA" id="ARBA00023065"/>
    </source>
</evidence>
<evidence type="ECO:0000256" key="5">
    <source>
        <dbReference type="ARBA" id="ARBA00023136"/>
    </source>
</evidence>
<evidence type="ECO:0000256" key="3">
    <source>
        <dbReference type="ARBA" id="ARBA00022448"/>
    </source>
</evidence>
<evidence type="ECO:0000259" key="11">
    <source>
        <dbReference type="Pfam" id="PF02823"/>
    </source>
</evidence>
<dbReference type="Proteomes" id="UP000198577">
    <property type="component" value="Unassembled WGS sequence"/>
</dbReference>
<dbReference type="NCBIfam" id="TIGR01216">
    <property type="entry name" value="ATP_synt_epsi"/>
    <property type="match status" value="1"/>
</dbReference>
<keyword evidence="8" id="KW-0375">Hydrogen ion transport</keyword>
<dbReference type="Pfam" id="PF02823">
    <property type="entry name" value="ATP-synt_DE_N"/>
    <property type="match status" value="1"/>
</dbReference>
<dbReference type="InterPro" id="IPR020547">
    <property type="entry name" value="ATP_synth_F1_esu_C"/>
</dbReference>
<organism evidence="12 13">
    <name type="scientific">Caldicoprobacter faecalis</name>
    <dbReference type="NCBI Taxonomy" id="937334"/>
    <lineage>
        <taxon>Bacteria</taxon>
        <taxon>Bacillati</taxon>
        <taxon>Bacillota</taxon>
        <taxon>Clostridia</taxon>
        <taxon>Caldicoprobacterales</taxon>
        <taxon>Caldicoprobacteraceae</taxon>
        <taxon>Caldicoprobacter</taxon>
    </lineage>
</organism>
<keyword evidence="7 8" id="KW-0066">ATP synthesis</keyword>
<name>A0A1I5RXM6_9FIRM</name>
<keyword evidence="6 8" id="KW-0139">CF(1)</keyword>
<dbReference type="InterPro" id="IPR036794">
    <property type="entry name" value="ATP_F1_dsu/esu_C_sf"/>
</dbReference>
<evidence type="ECO:0000256" key="8">
    <source>
        <dbReference type="HAMAP-Rule" id="MF_00530"/>
    </source>
</evidence>
<evidence type="ECO:0000313" key="12">
    <source>
        <dbReference type="EMBL" id="SFP62766.1"/>
    </source>
</evidence>